<protein>
    <submittedName>
        <fullName evidence="3">Uncharacterized protein</fullName>
    </submittedName>
</protein>
<evidence type="ECO:0000313" key="4">
    <source>
        <dbReference type="Proteomes" id="UP000552683"/>
    </source>
</evidence>
<keyword evidence="4" id="KW-1185">Reference proteome</keyword>
<dbReference type="EMBL" id="JACLZK010000002">
    <property type="protein sequence ID" value="MBC2882986.1"/>
    <property type="molecule type" value="Genomic_DNA"/>
</dbReference>
<comment type="caution">
    <text evidence="3">The sequence shown here is derived from an EMBL/GenBank/DDBJ whole genome shotgun (WGS) entry which is preliminary data.</text>
</comment>
<sequence length="62" mass="6805">MKKTVGIMLILALPLLILFSALVFASDNASKGANYPKHALEKAVTHDKKEPHPKKIKPSIIK</sequence>
<name>A0A842J542_9BACT</name>
<evidence type="ECO:0000313" key="3">
    <source>
        <dbReference type="EMBL" id="MBC2882986.1"/>
    </source>
</evidence>
<dbReference type="Proteomes" id="UP000552683">
    <property type="component" value="Unassembled WGS sequence"/>
</dbReference>
<dbReference type="AlphaFoldDB" id="A0A842J542"/>
<reference evidence="3 4" key="1">
    <citation type="submission" date="2020-08" db="EMBL/GenBank/DDBJ databases">
        <title>Complete genome and description of Campylobacter massiliensis Marseille-Q3452 sp. nov.</title>
        <authorList>
            <person name="Antezack A."/>
        </authorList>
    </citation>
    <scope>NUCLEOTIDE SEQUENCE [LARGE SCALE GENOMIC DNA]</scope>
    <source>
        <strain evidence="3 4">Marseille-Q3452</strain>
    </source>
</reference>
<gene>
    <name evidence="3" type="ORF">H7R39_06895</name>
</gene>
<evidence type="ECO:0000256" key="1">
    <source>
        <dbReference type="SAM" id="MobiDB-lite"/>
    </source>
</evidence>
<feature type="chain" id="PRO_5032659418" evidence="2">
    <location>
        <begin position="26"/>
        <end position="62"/>
    </location>
</feature>
<feature type="compositionally biased region" description="Basic and acidic residues" evidence="1">
    <location>
        <begin position="41"/>
        <end position="50"/>
    </location>
</feature>
<proteinExistence type="predicted"/>
<feature type="signal peptide" evidence="2">
    <location>
        <begin position="1"/>
        <end position="25"/>
    </location>
</feature>
<feature type="compositionally biased region" description="Basic residues" evidence="1">
    <location>
        <begin position="51"/>
        <end position="62"/>
    </location>
</feature>
<accession>A0A842J542</accession>
<feature type="region of interest" description="Disordered" evidence="1">
    <location>
        <begin position="41"/>
        <end position="62"/>
    </location>
</feature>
<organism evidence="3 4">
    <name type="scientific">Campylobacter massiliensis</name>
    <dbReference type="NCBI Taxonomy" id="2762557"/>
    <lineage>
        <taxon>Bacteria</taxon>
        <taxon>Pseudomonadati</taxon>
        <taxon>Campylobacterota</taxon>
        <taxon>Epsilonproteobacteria</taxon>
        <taxon>Campylobacterales</taxon>
        <taxon>Campylobacteraceae</taxon>
        <taxon>Campylobacter</taxon>
    </lineage>
</organism>
<dbReference type="RefSeq" id="WP_185898568.1">
    <property type="nucleotide sequence ID" value="NZ_JACLZK010000002.1"/>
</dbReference>
<evidence type="ECO:0000256" key="2">
    <source>
        <dbReference type="SAM" id="SignalP"/>
    </source>
</evidence>
<keyword evidence="2" id="KW-0732">Signal</keyword>